<keyword evidence="6" id="KW-1185">Reference proteome</keyword>
<evidence type="ECO:0000313" key="4">
    <source>
        <dbReference type="EMBL" id="MCG7277045.1"/>
    </source>
</evidence>
<dbReference type="InterPro" id="IPR006015">
    <property type="entry name" value="Universal_stress_UspA"/>
</dbReference>
<dbReference type="InterPro" id="IPR014729">
    <property type="entry name" value="Rossmann-like_a/b/a_fold"/>
</dbReference>
<gene>
    <name evidence="3" type="primary">uspA5</name>
    <name evidence="3" type="ORF">CSING_07495</name>
    <name evidence="4" type="ORF">MHK08_11260</name>
</gene>
<dbReference type="KEGG" id="csx:CSING_07495"/>
<dbReference type="Proteomes" id="UP000031890">
    <property type="component" value="Chromosome"/>
</dbReference>
<evidence type="ECO:0000259" key="2">
    <source>
        <dbReference type="Pfam" id="PF00582"/>
    </source>
</evidence>
<dbReference type="PANTHER" id="PTHR46268:SF6">
    <property type="entry name" value="UNIVERSAL STRESS PROTEIN UP12"/>
    <property type="match status" value="1"/>
</dbReference>
<dbReference type="Proteomes" id="UP001521911">
    <property type="component" value="Unassembled WGS sequence"/>
</dbReference>
<evidence type="ECO:0000313" key="5">
    <source>
        <dbReference type="Proteomes" id="UP000031890"/>
    </source>
</evidence>
<reference evidence="3 5" key="1">
    <citation type="journal article" date="2015" name="Genome Announc.">
        <title>Complete Genome Sequence and Annotation of Corynebacterium singulare DSM 44357, Isolated from a Human Semen Specimen.</title>
        <authorList>
            <person name="Merten M."/>
            <person name="Brinkrolf K."/>
            <person name="Albersmeier A."/>
            <person name="Kutter Y."/>
            <person name="Ruckert C."/>
            <person name="Tauch A."/>
        </authorList>
    </citation>
    <scope>NUCLEOTIDE SEQUENCE [LARGE SCALE GENOMIC DNA]</scope>
    <source>
        <strain evidence="3">IBS B52218</strain>
    </source>
</reference>
<evidence type="ECO:0000256" key="1">
    <source>
        <dbReference type="ARBA" id="ARBA00008791"/>
    </source>
</evidence>
<dbReference type="EMBL" id="JAKRDF010000018">
    <property type="protein sequence ID" value="MCG7277045.1"/>
    <property type="molecule type" value="Genomic_DNA"/>
</dbReference>
<dbReference type="CDD" id="cd00293">
    <property type="entry name" value="USP-like"/>
    <property type="match status" value="1"/>
</dbReference>
<reference evidence="4 6" key="2">
    <citation type="submission" date="2022-02" db="EMBL/GenBank/DDBJ databases">
        <title>Uncovering new skin microbiome diversity through culturing and metagenomics.</title>
        <authorList>
            <person name="Conlan S."/>
            <person name="Deming C."/>
            <person name="Nisc Comparative Sequencing Program N."/>
            <person name="Segre J.A."/>
        </authorList>
    </citation>
    <scope>NUCLEOTIDE SEQUENCE [LARGE SCALE GENOMIC DNA]</scope>
    <source>
        <strain evidence="4 6">ACRQV</strain>
    </source>
</reference>
<dbReference type="InterPro" id="IPR006016">
    <property type="entry name" value="UspA"/>
</dbReference>
<dbReference type="OrthoDB" id="4420982at2"/>
<sequence length="149" mass="15770">MLSYNVIAVGTDGSKTSLRAVQSAASMARAYDATLIIVSAFYNHSGSMLGAPNAEDARVPVVSEEMSENYLNNAAEIAHSEGAQRIEIIAKSGDPVNALIEVGRDHDVDLFVVGNKGIHSVRGRVFGSVATELTRKAHADVVVVNTTED</sequence>
<dbReference type="EMBL" id="CP010827">
    <property type="protein sequence ID" value="AJI79026.1"/>
    <property type="molecule type" value="Genomic_DNA"/>
</dbReference>
<dbReference type="PANTHER" id="PTHR46268">
    <property type="entry name" value="STRESS RESPONSE PROTEIN NHAX"/>
    <property type="match status" value="1"/>
</dbReference>
<dbReference type="SUPFAM" id="SSF52402">
    <property type="entry name" value="Adenine nucleotide alpha hydrolases-like"/>
    <property type="match status" value="1"/>
</dbReference>
<dbReference type="STRING" id="161899.CSING_07495"/>
<dbReference type="Pfam" id="PF00582">
    <property type="entry name" value="Usp"/>
    <property type="match status" value="1"/>
</dbReference>
<dbReference type="HOGENOM" id="CLU_049301_16_4_11"/>
<evidence type="ECO:0000313" key="6">
    <source>
        <dbReference type="Proteomes" id="UP001521911"/>
    </source>
</evidence>
<dbReference type="PRINTS" id="PR01438">
    <property type="entry name" value="UNVRSLSTRESS"/>
</dbReference>
<dbReference type="Gene3D" id="3.40.50.620">
    <property type="entry name" value="HUPs"/>
    <property type="match status" value="1"/>
</dbReference>
<dbReference type="AlphaFoldDB" id="A0A0B6F4T0"/>
<protein>
    <submittedName>
        <fullName evidence="3 4">Universal stress protein</fullName>
    </submittedName>
</protein>
<accession>A0A0B6F4T0</accession>
<dbReference type="RefSeq" id="WP_042531017.1">
    <property type="nucleotide sequence ID" value="NZ_CP010827.1"/>
</dbReference>
<comment type="similarity">
    <text evidence="1">Belongs to the universal stress protein A family.</text>
</comment>
<organism evidence="3 5">
    <name type="scientific">Corynebacterium singulare</name>
    <dbReference type="NCBI Taxonomy" id="161899"/>
    <lineage>
        <taxon>Bacteria</taxon>
        <taxon>Bacillati</taxon>
        <taxon>Actinomycetota</taxon>
        <taxon>Actinomycetes</taxon>
        <taxon>Mycobacteriales</taxon>
        <taxon>Corynebacteriaceae</taxon>
        <taxon>Corynebacterium</taxon>
    </lineage>
</organism>
<evidence type="ECO:0000313" key="3">
    <source>
        <dbReference type="EMBL" id="AJI79026.1"/>
    </source>
</evidence>
<proteinExistence type="inferred from homology"/>
<name>A0A0B6F4T0_9CORY</name>
<feature type="domain" description="UspA" evidence="2">
    <location>
        <begin position="4"/>
        <end position="144"/>
    </location>
</feature>